<dbReference type="GO" id="GO:0000155">
    <property type="term" value="F:phosphorelay sensor kinase activity"/>
    <property type="evidence" value="ECO:0007669"/>
    <property type="project" value="InterPro"/>
</dbReference>
<dbReference type="PANTHER" id="PTHR45436">
    <property type="entry name" value="SENSOR HISTIDINE KINASE YKOH"/>
    <property type="match status" value="1"/>
</dbReference>
<comment type="caution">
    <text evidence="10">The sequence shown here is derived from an EMBL/GenBank/DDBJ whole genome shotgun (WGS) entry which is preliminary data.</text>
</comment>
<feature type="transmembrane region" description="Helical" evidence="8">
    <location>
        <begin position="141"/>
        <end position="160"/>
    </location>
</feature>
<evidence type="ECO:0000256" key="1">
    <source>
        <dbReference type="ARBA" id="ARBA00000085"/>
    </source>
</evidence>
<evidence type="ECO:0000256" key="8">
    <source>
        <dbReference type="SAM" id="Phobius"/>
    </source>
</evidence>
<evidence type="ECO:0000256" key="2">
    <source>
        <dbReference type="ARBA" id="ARBA00012438"/>
    </source>
</evidence>
<dbReference type="SMART" id="SM00388">
    <property type="entry name" value="HisKA"/>
    <property type="match status" value="1"/>
</dbReference>
<keyword evidence="7 8" id="KW-1133">Transmembrane helix</keyword>
<keyword evidence="11" id="KW-1185">Reference proteome</keyword>
<dbReference type="SUPFAM" id="SSF47384">
    <property type="entry name" value="Homodimeric domain of signal transducing histidine kinase"/>
    <property type="match status" value="1"/>
</dbReference>
<evidence type="ECO:0000256" key="6">
    <source>
        <dbReference type="ARBA" id="ARBA00022777"/>
    </source>
</evidence>
<dbReference type="SUPFAM" id="SSF55874">
    <property type="entry name" value="ATPase domain of HSP90 chaperone/DNA topoisomerase II/histidine kinase"/>
    <property type="match status" value="1"/>
</dbReference>
<evidence type="ECO:0000313" key="10">
    <source>
        <dbReference type="EMBL" id="PRY87522.1"/>
    </source>
</evidence>
<sequence>MKLSAKFLIYNFLSKGVLLMVFLISGPYLIEFLAVNNTDRLLQEKKEEVIAIIEQDGIERFISEENRDIGYGSYNLLKEEYILIERVNFLYASDTIFVEQRILDETSVSYRVLASTFLAEDEVYLMEIGRSLETIQDFKEIVFRIFVSVILIFLILSFLLDYRFSQRIMAPFHLIVGKKLSSIKEPQQFVHDKIVTNTEEFETLDLAISAMMRRIQKAFNQERIFISHASHELKTPISILQSKVEAMFGSEEIDHVQMEKLVDMQGTISHMKKTVNALLLISKVNNAQFIKTESVKCNELLAELFEDWEGIAKDKSIDLKLDQNPPYVLKNTNQSLLLMMVRNAISNAIKYTPRGGCIRVFGELMEGKYTIVVSDTGFGIPDEILKQVKEGLVFLKDAEKDKSGFGMQLMFKIAVYLNVDLKIQNTEKGTRIEFAFPIQ</sequence>
<gene>
    <name evidence="10" type="ORF">CLW00_106148</name>
</gene>
<dbReference type="OrthoDB" id="1522504at2"/>
<dbReference type="InterPro" id="IPR036890">
    <property type="entry name" value="HATPase_C_sf"/>
</dbReference>
<dbReference type="PROSITE" id="PS50109">
    <property type="entry name" value="HIS_KIN"/>
    <property type="match status" value="1"/>
</dbReference>
<evidence type="ECO:0000256" key="3">
    <source>
        <dbReference type="ARBA" id="ARBA00022553"/>
    </source>
</evidence>
<name>A0A2T0WLI4_9BACT</name>
<keyword evidence="3" id="KW-0597">Phosphoprotein</keyword>
<dbReference type="SMART" id="SM00387">
    <property type="entry name" value="HATPase_c"/>
    <property type="match status" value="1"/>
</dbReference>
<evidence type="ECO:0000256" key="4">
    <source>
        <dbReference type="ARBA" id="ARBA00022679"/>
    </source>
</evidence>
<accession>A0A2T0WLI4</accession>
<keyword evidence="8" id="KW-0472">Membrane</keyword>
<reference evidence="10 11" key="1">
    <citation type="submission" date="2018-03" db="EMBL/GenBank/DDBJ databases">
        <title>Genomic Encyclopedia of Archaeal and Bacterial Type Strains, Phase II (KMG-II): from individual species to whole genera.</title>
        <authorList>
            <person name="Goeker M."/>
        </authorList>
    </citation>
    <scope>NUCLEOTIDE SEQUENCE [LARGE SCALE GENOMIC DNA]</scope>
    <source>
        <strain evidence="10 11">DSM 27929</strain>
    </source>
</reference>
<protein>
    <recommendedName>
        <fullName evidence="2">histidine kinase</fullName>
        <ecNumber evidence="2">2.7.13.3</ecNumber>
    </recommendedName>
</protein>
<dbReference type="EMBL" id="PVTR01000006">
    <property type="protein sequence ID" value="PRY87522.1"/>
    <property type="molecule type" value="Genomic_DNA"/>
</dbReference>
<feature type="transmembrane region" description="Helical" evidence="8">
    <location>
        <begin position="7"/>
        <end position="30"/>
    </location>
</feature>
<feature type="domain" description="Histidine kinase" evidence="9">
    <location>
        <begin position="228"/>
        <end position="439"/>
    </location>
</feature>
<organism evidence="10 11">
    <name type="scientific">Mongoliibacter ruber</name>
    <dbReference type="NCBI Taxonomy" id="1750599"/>
    <lineage>
        <taxon>Bacteria</taxon>
        <taxon>Pseudomonadati</taxon>
        <taxon>Bacteroidota</taxon>
        <taxon>Cytophagia</taxon>
        <taxon>Cytophagales</taxon>
        <taxon>Cyclobacteriaceae</taxon>
        <taxon>Mongoliibacter</taxon>
    </lineage>
</organism>
<keyword evidence="6 10" id="KW-0418">Kinase</keyword>
<dbReference type="Gene3D" id="3.30.565.10">
    <property type="entry name" value="Histidine kinase-like ATPase, C-terminal domain"/>
    <property type="match status" value="1"/>
</dbReference>
<comment type="catalytic activity">
    <reaction evidence="1">
        <text>ATP + protein L-histidine = ADP + protein N-phospho-L-histidine.</text>
        <dbReference type="EC" id="2.7.13.3"/>
    </reaction>
</comment>
<dbReference type="Pfam" id="PF02518">
    <property type="entry name" value="HATPase_c"/>
    <property type="match status" value="1"/>
</dbReference>
<keyword evidence="5 8" id="KW-0812">Transmembrane</keyword>
<dbReference type="Pfam" id="PF00512">
    <property type="entry name" value="HisKA"/>
    <property type="match status" value="1"/>
</dbReference>
<dbReference type="EC" id="2.7.13.3" evidence="2"/>
<dbReference type="InterPro" id="IPR003661">
    <property type="entry name" value="HisK_dim/P_dom"/>
</dbReference>
<keyword evidence="4" id="KW-0808">Transferase</keyword>
<dbReference type="CDD" id="cd00082">
    <property type="entry name" value="HisKA"/>
    <property type="match status" value="1"/>
</dbReference>
<dbReference type="InterPro" id="IPR005467">
    <property type="entry name" value="His_kinase_dom"/>
</dbReference>
<dbReference type="RefSeq" id="WP_106133811.1">
    <property type="nucleotide sequence ID" value="NZ_PVTR01000006.1"/>
</dbReference>
<dbReference type="CDD" id="cd00075">
    <property type="entry name" value="HATPase"/>
    <property type="match status" value="1"/>
</dbReference>
<dbReference type="Gene3D" id="1.10.287.130">
    <property type="match status" value="1"/>
</dbReference>
<dbReference type="PANTHER" id="PTHR45436:SF5">
    <property type="entry name" value="SENSOR HISTIDINE KINASE TRCS"/>
    <property type="match status" value="1"/>
</dbReference>
<evidence type="ECO:0000259" key="9">
    <source>
        <dbReference type="PROSITE" id="PS50109"/>
    </source>
</evidence>
<dbReference type="InterPro" id="IPR003594">
    <property type="entry name" value="HATPase_dom"/>
</dbReference>
<dbReference type="Proteomes" id="UP000238157">
    <property type="component" value="Unassembled WGS sequence"/>
</dbReference>
<evidence type="ECO:0000313" key="11">
    <source>
        <dbReference type="Proteomes" id="UP000238157"/>
    </source>
</evidence>
<evidence type="ECO:0000256" key="7">
    <source>
        <dbReference type="ARBA" id="ARBA00022989"/>
    </source>
</evidence>
<dbReference type="AlphaFoldDB" id="A0A2T0WLI4"/>
<evidence type="ECO:0000256" key="5">
    <source>
        <dbReference type="ARBA" id="ARBA00022692"/>
    </source>
</evidence>
<proteinExistence type="predicted"/>
<dbReference type="GO" id="GO:0005886">
    <property type="term" value="C:plasma membrane"/>
    <property type="evidence" value="ECO:0007669"/>
    <property type="project" value="TreeGrafter"/>
</dbReference>
<dbReference type="InterPro" id="IPR050428">
    <property type="entry name" value="TCS_sensor_his_kinase"/>
</dbReference>
<dbReference type="InterPro" id="IPR036097">
    <property type="entry name" value="HisK_dim/P_sf"/>
</dbReference>